<feature type="transmembrane region" description="Helical" evidence="1">
    <location>
        <begin position="267"/>
        <end position="284"/>
    </location>
</feature>
<feature type="domain" description="EamA" evidence="2">
    <location>
        <begin position="153"/>
        <end position="283"/>
    </location>
</feature>
<keyword evidence="1" id="KW-0812">Transmembrane</keyword>
<dbReference type="InterPro" id="IPR000620">
    <property type="entry name" value="EamA_dom"/>
</dbReference>
<name>A0ABU5E3H5_9PROT</name>
<dbReference type="PANTHER" id="PTHR22911:SF103">
    <property type="entry name" value="BLR2811 PROTEIN"/>
    <property type="match status" value="1"/>
</dbReference>
<feature type="transmembrane region" description="Helical" evidence="1">
    <location>
        <begin position="37"/>
        <end position="59"/>
    </location>
</feature>
<dbReference type="Proteomes" id="UP001271769">
    <property type="component" value="Unassembled WGS sequence"/>
</dbReference>
<reference evidence="3 4" key="1">
    <citation type="journal article" date="2013" name="Antonie Van Leeuwenhoek">
        <title>Dongia rigui sp. nov., isolated from freshwater of a large wetland in Korea.</title>
        <authorList>
            <person name="Baik K.S."/>
            <person name="Hwang Y.M."/>
            <person name="Choi J.S."/>
            <person name="Kwon J."/>
            <person name="Seong C.N."/>
        </authorList>
    </citation>
    <scope>NUCLEOTIDE SEQUENCE [LARGE SCALE GENOMIC DNA]</scope>
    <source>
        <strain evidence="3 4">04SU4-P</strain>
    </source>
</reference>
<dbReference type="Pfam" id="PF00892">
    <property type="entry name" value="EamA"/>
    <property type="match status" value="2"/>
</dbReference>
<dbReference type="SUPFAM" id="SSF103481">
    <property type="entry name" value="Multidrug resistance efflux transporter EmrE"/>
    <property type="match status" value="2"/>
</dbReference>
<dbReference type="InterPro" id="IPR037185">
    <property type="entry name" value="EmrE-like"/>
</dbReference>
<organism evidence="3 4">
    <name type="scientific">Dongia rigui</name>
    <dbReference type="NCBI Taxonomy" id="940149"/>
    <lineage>
        <taxon>Bacteria</taxon>
        <taxon>Pseudomonadati</taxon>
        <taxon>Pseudomonadota</taxon>
        <taxon>Alphaproteobacteria</taxon>
        <taxon>Rhodospirillales</taxon>
        <taxon>Dongiaceae</taxon>
        <taxon>Dongia</taxon>
    </lineage>
</organism>
<feature type="transmembrane region" description="Helical" evidence="1">
    <location>
        <begin position="129"/>
        <end position="147"/>
    </location>
</feature>
<sequence length="296" mass="32344">MTAPTTKALYQAMAFMAFGVFWFSVLDAVTKKLTEGYGTWQISATSRFITICAVLVITLHQHRNVLVLRSSFIKTHMLRSLFIVATTWTFFECLRYLELADAIAIAFAAPLFITAMSGPILGEKVGWRRWTAVVVGFVGVVVALEPGRHGVSWGALLALIAAITYAIGQLWLRPLAGREQGHNIVFYGTLFSGLIVLGPAIHEWKWPVNAVDWMLFLVQGSCSTLGQICMVRAFRVGEASLLAPFEYTALVWAGLLGYLIWGDVPTLQVLGGAAIIIAASLYIAHREAVKRGAAAP</sequence>
<keyword evidence="4" id="KW-1185">Reference proteome</keyword>
<comment type="caution">
    <text evidence="3">The sequence shown here is derived from an EMBL/GenBank/DDBJ whole genome shotgun (WGS) entry which is preliminary data.</text>
</comment>
<evidence type="ECO:0000313" key="4">
    <source>
        <dbReference type="Proteomes" id="UP001271769"/>
    </source>
</evidence>
<evidence type="ECO:0000259" key="2">
    <source>
        <dbReference type="Pfam" id="PF00892"/>
    </source>
</evidence>
<feature type="transmembrane region" description="Helical" evidence="1">
    <location>
        <begin position="153"/>
        <end position="172"/>
    </location>
</feature>
<feature type="transmembrane region" description="Helical" evidence="1">
    <location>
        <begin position="7"/>
        <end position="25"/>
    </location>
</feature>
<feature type="transmembrane region" description="Helical" evidence="1">
    <location>
        <begin position="103"/>
        <end position="122"/>
    </location>
</feature>
<accession>A0ABU5E3H5</accession>
<feature type="transmembrane region" description="Helical" evidence="1">
    <location>
        <begin position="213"/>
        <end position="234"/>
    </location>
</feature>
<feature type="domain" description="EamA" evidence="2">
    <location>
        <begin position="14"/>
        <end position="143"/>
    </location>
</feature>
<dbReference type="EMBL" id="JAXCLX010000004">
    <property type="protein sequence ID" value="MDY0874106.1"/>
    <property type="molecule type" value="Genomic_DNA"/>
</dbReference>
<gene>
    <name evidence="3" type="ORF">SMD31_19345</name>
</gene>
<protein>
    <submittedName>
        <fullName evidence="3">DMT family transporter</fullName>
    </submittedName>
</protein>
<keyword evidence="1" id="KW-1133">Transmembrane helix</keyword>
<feature type="transmembrane region" description="Helical" evidence="1">
    <location>
        <begin position="184"/>
        <end position="201"/>
    </location>
</feature>
<dbReference type="RefSeq" id="WP_320502580.1">
    <property type="nucleotide sequence ID" value="NZ_JAXCLX010000004.1"/>
</dbReference>
<dbReference type="PANTHER" id="PTHR22911">
    <property type="entry name" value="ACYL-MALONYL CONDENSING ENZYME-RELATED"/>
    <property type="match status" value="1"/>
</dbReference>
<feature type="transmembrane region" description="Helical" evidence="1">
    <location>
        <begin position="241"/>
        <end position="261"/>
    </location>
</feature>
<proteinExistence type="predicted"/>
<evidence type="ECO:0000313" key="3">
    <source>
        <dbReference type="EMBL" id="MDY0874106.1"/>
    </source>
</evidence>
<evidence type="ECO:0000256" key="1">
    <source>
        <dbReference type="SAM" id="Phobius"/>
    </source>
</evidence>
<keyword evidence="1" id="KW-0472">Membrane</keyword>